<evidence type="ECO:0000313" key="2">
    <source>
        <dbReference type="EMBL" id="RPD41713.1"/>
    </source>
</evidence>
<dbReference type="Gene3D" id="2.60.120.260">
    <property type="entry name" value="Galactose-binding domain-like"/>
    <property type="match status" value="1"/>
</dbReference>
<accession>A0A3N4N261</accession>
<dbReference type="InterPro" id="IPR008979">
    <property type="entry name" value="Galactose-bd-like_sf"/>
</dbReference>
<comment type="caution">
    <text evidence="2">The sequence shown here is derived from an EMBL/GenBank/DDBJ whole genome shotgun (WGS) entry which is preliminary data.</text>
</comment>
<dbReference type="SUPFAM" id="SSF49785">
    <property type="entry name" value="Galactose-binding domain-like"/>
    <property type="match status" value="1"/>
</dbReference>
<dbReference type="NCBIfam" id="TIGR04183">
    <property type="entry name" value="Por_Secre_tail"/>
    <property type="match status" value="1"/>
</dbReference>
<dbReference type="Pfam" id="PF18962">
    <property type="entry name" value="Por_Secre_tail"/>
    <property type="match status" value="1"/>
</dbReference>
<proteinExistence type="predicted"/>
<dbReference type="Proteomes" id="UP000279089">
    <property type="component" value="Unassembled WGS sequence"/>
</dbReference>
<dbReference type="InterPro" id="IPR026444">
    <property type="entry name" value="Secre_tail"/>
</dbReference>
<dbReference type="InterPro" id="IPR011050">
    <property type="entry name" value="Pectin_lyase_fold/virulence"/>
</dbReference>
<reference evidence="3" key="1">
    <citation type="submission" date="2018-11" db="EMBL/GenBank/DDBJ databases">
        <title>Chitinophaga lutea sp.nov., isolate from arsenic contaminated soil.</title>
        <authorList>
            <person name="Zong Y."/>
        </authorList>
    </citation>
    <scope>NUCLEOTIDE SEQUENCE [LARGE SCALE GENOMIC DNA]</scope>
    <source>
        <strain evidence="3">YLT18</strain>
    </source>
</reference>
<feature type="domain" description="Secretion system C-terminal sorting" evidence="1">
    <location>
        <begin position="939"/>
        <end position="1010"/>
    </location>
</feature>
<keyword evidence="3" id="KW-1185">Reference proteome</keyword>
<sequence>MKTQNSTQFLSIPCTLILLFTLLAFPSKAQLVSIENGRIVYGRYANQGQSNEDNQVPDFSNAGYHGGGMPLPVLAATDSIQPVEGDNRAHIQAAIDRIAALAPDANGMRGVLLLKAGIYPVEGVLNIRAGGVVLRGEGNGLNGTILVATQKTNHNFIQIRGSGSGYGEISASRARITTPFVGTGARSFDVAAGHSFQPGDRVIVIRTPNQAWIDTLKMAQYGWTASGYKTEFEREVVSVSGNTLTLDAPVMDPMETAFGGGEVVKTNISGRIKENGVENMRLESAFADNEDESHAWIAIIFSRAEQGWVKNVTGKFFGYGLINLSTQTRHITVEDCAMIDAKSVTTGGRKYSFAIESGSNCNLIQRCMTWGGRHDLVTGSQVPGPNVFLDCASENTKDDIGPHHRWATGLLFDNIYGGRIRVQNRGASGTGHGWAGAQTMFWNAYSYQSDVEVESPIAGRNWGIGVIGQKKVGNGYWESWGAHVLPRSLYLQQLEERLGAQAVQYIATPEQLQGRLWDTLRARSKRIAAEAPVRYAPADTLSSFDITDHGGAITAQYPNTSKPSEDVPSLIDNNTATKYYRSGRTALWVQYQSVKPAIVTSYTITSANDVAERDPKDWNLAGSNDGVTWAVLDSQVNRSFSGRRQRQTFRIDSNRQVFLYYRLNITANNGHTGTQFAEWELFERRQQNISFSEPPELTYGDEPFELVAGSTSGLPVTMEVISGPGVIVDSLITITGGGTILIRAGQAGNDRFFPATAEISITVQKATQDVTFAELPVLTYGDVPVPVTAASSAGLPVTLDVVAGPGVLNDSLLALNGAGVITVRGIQAGNDNYLPDTTEIGIVVNKAVQTIAFGPISPKLKFERVNLSAAASSGLPVSFGIVSGTAELTGNSLRFTAEGPVTIRARQPGNDNFLAADSVEQTILVLGLGYLRPEINAFVYPNPTSGQFKVRISNASDKDHTFLLFDHRGNVVASAVNRRGPKMFEVPFNISNMQDGIYYLHISDGADKVIRVIVKF</sequence>
<organism evidence="2 3">
    <name type="scientific">Chitinophaga barathri</name>
    <dbReference type="NCBI Taxonomy" id="1647451"/>
    <lineage>
        <taxon>Bacteria</taxon>
        <taxon>Pseudomonadati</taxon>
        <taxon>Bacteroidota</taxon>
        <taxon>Chitinophagia</taxon>
        <taxon>Chitinophagales</taxon>
        <taxon>Chitinophagaceae</taxon>
        <taxon>Chitinophaga</taxon>
    </lineage>
</organism>
<dbReference type="RefSeq" id="WP_120514652.1">
    <property type="nucleotide sequence ID" value="NZ_QXZY01000002.1"/>
</dbReference>
<dbReference type="AlphaFoldDB" id="A0A3N4N261"/>
<evidence type="ECO:0000313" key="3">
    <source>
        <dbReference type="Proteomes" id="UP000279089"/>
    </source>
</evidence>
<gene>
    <name evidence="2" type="ORF">EG028_05970</name>
</gene>
<name>A0A3N4N261_9BACT</name>
<dbReference type="EMBL" id="RMBX01000003">
    <property type="protein sequence ID" value="RPD41713.1"/>
    <property type="molecule type" value="Genomic_DNA"/>
</dbReference>
<dbReference type="Gene3D" id="2.160.20.10">
    <property type="entry name" value="Single-stranded right-handed beta-helix, Pectin lyase-like"/>
    <property type="match status" value="1"/>
</dbReference>
<protein>
    <submittedName>
        <fullName evidence="2">T9SS C-terminal target domain-containing protein</fullName>
    </submittedName>
</protein>
<dbReference type="OrthoDB" id="792783at2"/>
<evidence type="ECO:0000259" key="1">
    <source>
        <dbReference type="Pfam" id="PF18962"/>
    </source>
</evidence>
<dbReference type="InterPro" id="IPR012334">
    <property type="entry name" value="Pectin_lyas_fold"/>
</dbReference>
<dbReference type="SUPFAM" id="SSF51126">
    <property type="entry name" value="Pectin lyase-like"/>
    <property type="match status" value="1"/>
</dbReference>